<comment type="caution">
    <text evidence="2">The sequence shown here is derived from an EMBL/GenBank/DDBJ whole genome shotgun (WGS) entry which is preliminary data.</text>
</comment>
<reference evidence="2 3" key="1">
    <citation type="submission" date="2013-06" db="EMBL/GenBank/DDBJ databases">
        <title>The draft sequence of the Mycobacterium elephantis genome.</title>
        <authorList>
            <person name="Pettersson F.B."/>
            <person name="Das S."/>
            <person name="Dasgupta S."/>
            <person name="Bhattacharya A."/>
            <person name="Kirsebom L.A."/>
        </authorList>
    </citation>
    <scope>NUCLEOTIDE SEQUENCE [LARGE SCALE GENOMIC DNA]</scope>
    <source>
        <strain evidence="2 3">DSM 44368</strain>
    </source>
</reference>
<evidence type="ECO:0008006" key="4">
    <source>
        <dbReference type="Google" id="ProtNLM"/>
    </source>
</evidence>
<dbReference type="Proteomes" id="UP000287177">
    <property type="component" value="Unassembled WGS sequence"/>
</dbReference>
<accession>A0A439DN13</accession>
<sequence>MKKLIIFGTGPMFTAAVGGVVLVGADVASAAPDVVGQKYSDAASAIKDSGGTAVVASRVGDRLSESDCTVTNAWEASFVRDGSADGGEVMVSLNCNGDYATATDPGASVQHPLGRDAKAADEEEADEEAPSS</sequence>
<gene>
    <name evidence="2" type="ORF">MELE44368_07520</name>
</gene>
<name>A0A439DN13_9MYCO</name>
<dbReference type="AlphaFoldDB" id="A0A439DN13"/>
<feature type="region of interest" description="Disordered" evidence="1">
    <location>
        <begin position="101"/>
        <end position="132"/>
    </location>
</feature>
<evidence type="ECO:0000313" key="2">
    <source>
        <dbReference type="EMBL" id="RWA16455.1"/>
    </source>
</evidence>
<feature type="compositionally biased region" description="Acidic residues" evidence="1">
    <location>
        <begin position="121"/>
        <end position="132"/>
    </location>
</feature>
<organism evidence="2 3">
    <name type="scientific">Mycolicibacterium elephantis DSM 44368</name>
    <dbReference type="NCBI Taxonomy" id="1335622"/>
    <lineage>
        <taxon>Bacteria</taxon>
        <taxon>Bacillati</taxon>
        <taxon>Actinomycetota</taxon>
        <taxon>Actinomycetes</taxon>
        <taxon>Mycobacteriales</taxon>
        <taxon>Mycobacteriaceae</taxon>
        <taxon>Mycolicibacterium</taxon>
    </lineage>
</organism>
<proteinExistence type="predicted"/>
<keyword evidence="3" id="KW-1185">Reference proteome</keyword>
<dbReference type="RefSeq" id="WP_409366153.1">
    <property type="nucleotide sequence ID" value="NZ_ATDN01000056.1"/>
</dbReference>
<evidence type="ECO:0000313" key="3">
    <source>
        <dbReference type="Proteomes" id="UP000287177"/>
    </source>
</evidence>
<dbReference type="EMBL" id="ATDN01000056">
    <property type="protein sequence ID" value="RWA16455.1"/>
    <property type="molecule type" value="Genomic_DNA"/>
</dbReference>
<protein>
    <recommendedName>
        <fullName evidence="4">PASTA domain-containing protein</fullName>
    </recommendedName>
</protein>
<evidence type="ECO:0000256" key="1">
    <source>
        <dbReference type="SAM" id="MobiDB-lite"/>
    </source>
</evidence>